<name>A0ABV5ZM16_9BACT</name>
<feature type="chain" id="PRO_5046279305" description="Lipoprotein" evidence="1">
    <location>
        <begin position="31"/>
        <end position="194"/>
    </location>
</feature>
<keyword evidence="1" id="KW-0732">Signal</keyword>
<accession>A0ABV5ZM16</accession>
<dbReference type="Proteomes" id="UP001589688">
    <property type="component" value="Unassembled WGS sequence"/>
</dbReference>
<evidence type="ECO:0000313" key="2">
    <source>
        <dbReference type="EMBL" id="MFB9898421.1"/>
    </source>
</evidence>
<keyword evidence="3" id="KW-1185">Reference proteome</keyword>
<protein>
    <recommendedName>
        <fullName evidence="4">Lipoprotein</fullName>
    </recommendedName>
</protein>
<feature type="signal peptide" evidence="1">
    <location>
        <begin position="1"/>
        <end position="30"/>
    </location>
</feature>
<organism evidence="2 3">
    <name type="scientific">Hallella seregens ATCC 51272</name>
    <dbReference type="NCBI Taxonomy" id="1336250"/>
    <lineage>
        <taxon>Bacteria</taxon>
        <taxon>Pseudomonadati</taxon>
        <taxon>Bacteroidota</taxon>
        <taxon>Bacteroidia</taxon>
        <taxon>Bacteroidales</taxon>
        <taxon>Prevotellaceae</taxon>
        <taxon>Hallella</taxon>
    </lineage>
</organism>
<evidence type="ECO:0008006" key="4">
    <source>
        <dbReference type="Google" id="ProtNLM"/>
    </source>
</evidence>
<dbReference type="RefSeq" id="WP_005845103.1">
    <property type="nucleotide sequence ID" value="NZ_JBHLZF010000002.1"/>
</dbReference>
<comment type="caution">
    <text evidence="2">The sequence shown here is derived from an EMBL/GenBank/DDBJ whole genome shotgun (WGS) entry which is preliminary data.</text>
</comment>
<evidence type="ECO:0000256" key="1">
    <source>
        <dbReference type="SAM" id="SignalP"/>
    </source>
</evidence>
<reference evidence="2 3" key="1">
    <citation type="submission" date="2024-09" db="EMBL/GenBank/DDBJ databases">
        <authorList>
            <person name="Sun Q."/>
            <person name="Mori K."/>
        </authorList>
    </citation>
    <scope>NUCLEOTIDE SEQUENCE [LARGE SCALE GENOMIC DNA]</scope>
    <source>
        <strain evidence="2 3">ATCC 51272</strain>
    </source>
</reference>
<sequence length="194" mass="21118">MRKHLYSAAAGLAMASLAAMCLVGCGTKKAASEMAARQETTVLSPEKSLPEVASNPGFITILEAAEAVINPGKLDEVARKYGYKTVENYEVSRLGTYEKMLYKNCILGKSLGHGTYADTPRALKKGTSSYVATAHETVIVGVFNLAAYQNLLNQLQAAGYRLASKGYEDRYTNGMIDAYCYAERKTIRLQRAQP</sequence>
<dbReference type="EMBL" id="JBHLZF010000002">
    <property type="protein sequence ID" value="MFB9898421.1"/>
    <property type="molecule type" value="Genomic_DNA"/>
</dbReference>
<gene>
    <name evidence="2" type="ORF">ACFFK8_11605</name>
</gene>
<evidence type="ECO:0000313" key="3">
    <source>
        <dbReference type="Proteomes" id="UP001589688"/>
    </source>
</evidence>
<proteinExistence type="predicted"/>